<dbReference type="PANTHER" id="PTHR43141:SF4">
    <property type="entry name" value="CYTOCHROME BD2 SUBUNIT II"/>
    <property type="match status" value="1"/>
</dbReference>
<dbReference type="GO" id="GO:0009055">
    <property type="term" value="F:electron transfer activity"/>
    <property type="evidence" value="ECO:0007669"/>
    <property type="project" value="TreeGrafter"/>
</dbReference>
<comment type="subcellular location">
    <subcellularLocation>
        <location evidence="1">Cell membrane</location>
        <topology evidence="1">Multi-pass membrane protein</topology>
    </subcellularLocation>
</comment>
<dbReference type="Proteomes" id="UP001165079">
    <property type="component" value="Unassembled WGS sequence"/>
</dbReference>
<dbReference type="GO" id="GO:0070069">
    <property type="term" value="C:cytochrome complex"/>
    <property type="evidence" value="ECO:0007669"/>
    <property type="project" value="TreeGrafter"/>
</dbReference>
<comment type="similarity">
    <text evidence="2">Belongs to the cytochrome ubiquinol oxidase subunit 2 family.</text>
</comment>
<evidence type="ECO:0008006" key="10">
    <source>
        <dbReference type="Google" id="ProtNLM"/>
    </source>
</evidence>
<evidence type="ECO:0000256" key="6">
    <source>
        <dbReference type="ARBA" id="ARBA00023136"/>
    </source>
</evidence>
<proteinExistence type="inferred from homology"/>
<evidence type="ECO:0000256" key="1">
    <source>
        <dbReference type="ARBA" id="ARBA00004651"/>
    </source>
</evidence>
<feature type="transmembrane region" description="Helical" evidence="7">
    <location>
        <begin position="79"/>
        <end position="100"/>
    </location>
</feature>
<keyword evidence="5 7" id="KW-1133">Transmembrane helix</keyword>
<organism evidence="8 9">
    <name type="scientific">Actinorhabdospora filicis</name>
    <dbReference type="NCBI Taxonomy" id="1785913"/>
    <lineage>
        <taxon>Bacteria</taxon>
        <taxon>Bacillati</taxon>
        <taxon>Actinomycetota</taxon>
        <taxon>Actinomycetes</taxon>
        <taxon>Micromonosporales</taxon>
        <taxon>Micromonosporaceae</taxon>
        <taxon>Actinorhabdospora</taxon>
    </lineage>
</organism>
<feature type="transmembrane region" description="Helical" evidence="7">
    <location>
        <begin position="141"/>
        <end position="163"/>
    </location>
</feature>
<dbReference type="Pfam" id="PF02322">
    <property type="entry name" value="Cyt_bd_oxida_II"/>
    <property type="match status" value="1"/>
</dbReference>
<evidence type="ECO:0000313" key="9">
    <source>
        <dbReference type="Proteomes" id="UP001165079"/>
    </source>
</evidence>
<dbReference type="GO" id="GO:0005886">
    <property type="term" value="C:plasma membrane"/>
    <property type="evidence" value="ECO:0007669"/>
    <property type="project" value="UniProtKB-SubCell"/>
</dbReference>
<evidence type="ECO:0000256" key="4">
    <source>
        <dbReference type="ARBA" id="ARBA00022692"/>
    </source>
</evidence>
<evidence type="ECO:0000256" key="2">
    <source>
        <dbReference type="ARBA" id="ARBA00007543"/>
    </source>
</evidence>
<evidence type="ECO:0000256" key="7">
    <source>
        <dbReference type="SAM" id="Phobius"/>
    </source>
</evidence>
<feature type="transmembrane region" description="Helical" evidence="7">
    <location>
        <begin position="6"/>
        <end position="26"/>
    </location>
</feature>
<protein>
    <recommendedName>
        <fullName evidence="10">Cytochrome d ubiquinol oxidase subunit II</fullName>
    </recommendedName>
</protein>
<dbReference type="GO" id="GO:0019646">
    <property type="term" value="P:aerobic electron transport chain"/>
    <property type="evidence" value="ECO:0007669"/>
    <property type="project" value="TreeGrafter"/>
</dbReference>
<accession>A0A9W6WBT8</accession>
<feature type="transmembrane region" description="Helical" evidence="7">
    <location>
        <begin position="184"/>
        <end position="203"/>
    </location>
</feature>
<dbReference type="EMBL" id="BSTX01000004">
    <property type="protein sequence ID" value="GLZ80408.1"/>
    <property type="molecule type" value="Genomic_DNA"/>
</dbReference>
<evidence type="ECO:0000313" key="8">
    <source>
        <dbReference type="EMBL" id="GLZ80408.1"/>
    </source>
</evidence>
<evidence type="ECO:0000256" key="3">
    <source>
        <dbReference type="ARBA" id="ARBA00022475"/>
    </source>
</evidence>
<keyword evidence="4 7" id="KW-0812">Transmembrane</keyword>
<dbReference type="InterPro" id="IPR003317">
    <property type="entry name" value="Cyt-d_oxidase_su2"/>
</dbReference>
<reference evidence="8" key="1">
    <citation type="submission" date="2023-03" db="EMBL/GenBank/DDBJ databases">
        <title>Actinorhabdospora filicis NBRC 111898.</title>
        <authorList>
            <person name="Ichikawa N."/>
            <person name="Sato H."/>
            <person name="Tonouchi N."/>
        </authorList>
    </citation>
    <scope>NUCLEOTIDE SEQUENCE</scope>
    <source>
        <strain evidence="8">NBRC 111898</strain>
    </source>
</reference>
<dbReference type="PANTHER" id="PTHR43141">
    <property type="entry name" value="CYTOCHROME BD2 SUBUNIT II"/>
    <property type="match status" value="1"/>
</dbReference>
<comment type="caution">
    <text evidence="8">The sequence shown here is derived from an EMBL/GenBank/DDBJ whole genome shotgun (WGS) entry which is preliminary data.</text>
</comment>
<evidence type="ECO:0000256" key="5">
    <source>
        <dbReference type="ARBA" id="ARBA00022989"/>
    </source>
</evidence>
<feature type="transmembrane region" description="Helical" evidence="7">
    <location>
        <begin position="47"/>
        <end position="67"/>
    </location>
</feature>
<keyword evidence="9" id="KW-1185">Reference proteome</keyword>
<dbReference type="AlphaFoldDB" id="A0A9W6WBT8"/>
<dbReference type="RefSeq" id="WP_285665576.1">
    <property type="nucleotide sequence ID" value="NZ_BSTX01000004.1"/>
</dbReference>
<sequence length="263" mass="27630">MEHAAIALLGFYALGYLILGGADIGLGMMMPFLAKNAPERRQVVRGIVPFFLGHEVWLVAAAGVLIGCFPELEGRMLTSAFPAVVTLLLGWIARDVGLWTRGRAASPAWHGFCDVLICLGSWVVALSWGVFLLWTGGEWPGGIGLLLAGLVVLLFAAHGLGYAGLRIAREGAVGTRVRQLSGRVGGRVLFALTAAAMVLTGIATGRGLSLVDGAADPETLAVLVPALLVITPLVLAAQVGMWWLLRARAVPESDITPVSHPGR</sequence>
<dbReference type="GO" id="GO:0016682">
    <property type="term" value="F:oxidoreductase activity, acting on diphenols and related substances as donors, oxygen as acceptor"/>
    <property type="evidence" value="ECO:0007669"/>
    <property type="project" value="TreeGrafter"/>
</dbReference>
<name>A0A9W6WBT8_9ACTN</name>
<keyword evidence="3" id="KW-1003">Cell membrane</keyword>
<feature type="transmembrane region" description="Helical" evidence="7">
    <location>
        <begin position="112"/>
        <end position="135"/>
    </location>
</feature>
<gene>
    <name evidence="8" type="ORF">Afil01_52150</name>
</gene>
<feature type="transmembrane region" description="Helical" evidence="7">
    <location>
        <begin position="223"/>
        <end position="245"/>
    </location>
</feature>
<keyword evidence="6 7" id="KW-0472">Membrane</keyword>